<dbReference type="GO" id="GO:0030686">
    <property type="term" value="C:90S preribosome"/>
    <property type="evidence" value="ECO:0007669"/>
    <property type="project" value="InterPro"/>
</dbReference>
<dbReference type="GO" id="GO:0030688">
    <property type="term" value="C:preribosome, small subunit precursor"/>
    <property type="evidence" value="ECO:0007669"/>
    <property type="project" value="InterPro"/>
</dbReference>
<dbReference type="Pfam" id="PF15341">
    <property type="entry name" value="SLX9"/>
    <property type="match status" value="1"/>
</dbReference>
<comment type="caution">
    <text evidence="6">The sequence shown here is derived from an EMBL/GenBank/DDBJ whole genome shotgun (WGS) entry which is preliminary data.</text>
</comment>
<dbReference type="EMBL" id="LGRB01000015">
    <property type="protein sequence ID" value="OCT46783.1"/>
    <property type="molecule type" value="Genomic_DNA"/>
</dbReference>
<dbReference type="GO" id="GO:0000462">
    <property type="term" value="P:maturation of SSU-rRNA from tricistronic rRNA transcript (SSU-rRNA, 5.8S rRNA, LSU-rRNA)"/>
    <property type="evidence" value="ECO:0007669"/>
    <property type="project" value="InterPro"/>
</dbReference>
<evidence type="ECO:0000256" key="3">
    <source>
        <dbReference type="ARBA" id="ARBA00021321"/>
    </source>
</evidence>
<dbReference type="GO" id="GO:0005730">
    <property type="term" value="C:nucleolus"/>
    <property type="evidence" value="ECO:0007669"/>
    <property type="project" value="UniProtKB-SubCell"/>
</dbReference>
<evidence type="ECO:0000313" key="6">
    <source>
        <dbReference type="EMBL" id="OCT46783.1"/>
    </source>
</evidence>
<accession>A0A1C1CE35</accession>
<feature type="region of interest" description="Disordered" evidence="5">
    <location>
        <begin position="1"/>
        <end position="78"/>
    </location>
</feature>
<dbReference type="VEuPathDB" id="FungiDB:CLCR_02107"/>
<evidence type="ECO:0000256" key="1">
    <source>
        <dbReference type="ARBA" id="ARBA00004604"/>
    </source>
</evidence>
<evidence type="ECO:0000256" key="4">
    <source>
        <dbReference type="ARBA" id="ARBA00023242"/>
    </source>
</evidence>
<name>A0A1C1CE35_9EURO</name>
<dbReference type="Proteomes" id="UP000094526">
    <property type="component" value="Unassembled WGS sequence"/>
</dbReference>
<feature type="compositionally biased region" description="Polar residues" evidence="5">
    <location>
        <begin position="1"/>
        <end position="39"/>
    </location>
</feature>
<feature type="compositionally biased region" description="Basic and acidic residues" evidence="5">
    <location>
        <begin position="127"/>
        <end position="141"/>
    </location>
</feature>
<keyword evidence="4" id="KW-0539">Nucleus</keyword>
<keyword evidence="7" id="KW-1185">Reference proteome</keyword>
<comment type="similarity">
    <text evidence="2">Belongs to the SLX9 family.</text>
</comment>
<dbReference type="AlphaFoldDB" id="A0A1C1CE35"/>
<sequence length="204" mass="22335">MAPLRQPSSRNAQPTKSILKNPPNHSLPNAAATSGSLFPSSKKDKRWIKHAQLIHKVTKSSERKPKRRRPNKKLVTTLDALADALPHSEETGDDLTETKIATAGERPQDQVNIIKRKSIKSRPGAMKRRENVDRGERDRFAKNMAQLATASSGSAAVGKGDMEDDGNASSKPVAIPSTSERWAALRGFISQTLETKPELQALKT</sequence>
<dbReference type="InterPro" id="IPR028160">
    <property type="entry name" value="Slx9-like"/>
</dbReference>
<evidence type="ECO:0000313" key="7">
    <source>
        <dbReference type="Proteomes" id="UP000094526"/>
    </source>
</evidence>
<dbReference type="OrthoDB" id="5429132at2759"/>
<evidence type="ECO:0000256" key="5">
    <source>
        <dbReference type="SAM" id="MobiDB-lite"/>
    </source>
</evidence>
<feature type="compositionally biased region" description="Basic residues" evidence="5">
    <location>
        <begin position="43"/>
        <end position="72"/>
    </location>
</feature>
<proteinExistence type="inferred from homology"/>
<reference evidence="7" key="1">
    <citation type="submission" date="2015-07" db="EMBL/GenBank/DDBJ databases">
        <authorList>
            <person name="Teixeira M.M."/>
            <person name="Souza R.C."/>
            <person name="Almeida L.G."/>
            <person name="Vicente V.A."/>
            <person name="de Hoog S."/>
            <person name="Bocca A.L."/>
            <person name="de Almeida S.R."/>
            <person name="Vasconcelos A.T."/>
            <person name="Felipe M.S."/>
        </authorList>
    </citation>
    <scope>NUCLEOTIDE SEQUENCE [LARGE SCALE GENOMIC DNA]</scope>
    <source>
        <strain evidence="7">KSF</strain>
    </source>
</reference>
<evidence type="ECO:0000256" key="2">
    <source>
        <dbReference type="ARBA" id="ARBA00011022"/>
    </source>
</evidence>
<dbReference type="eggNOG" id="ENOG502SSCK">
    <property type="taxonomic scope" value="Eukaryota"/>
</dbReference>
<protein>
    <recommendedName>
        <fullName evidence="3">Ribosome biogenesis protein SLX9</fullName>
    </recommendedName>
</protein>
<organism evidence="6 7">
    <name type="scientific">Cladophialophora carrionii</name>
    <dbReference type="NCBI Taxonomy" id="86049"/>
    <lineage>
        <taxon>Eukaryota</taxon>
        <taxon>Fungi</taxon>
        <taxon>Dikarya</taxon>
        <taxon>Ascomycota</taxon>
        <taxon>Pezizomycotina</taxon>
        <taxon>Eurotiomycetes</taxon>
        <taxon>Chaetothyriomycetidae</taxon>
        <taxon>Chaetothyriales</taxon>
        <taxon>Herpotrichiellaceae</taxon>
        <taxon>Cladophialophora</taxon>
    </lineage>
</organism>
<dbReference type="VEuPathDB" id="FungiDB:G647_01501"/>
<comment type="subcellular location">
    <subcellularLocation>
        <location evidence="1">Nucleus</location>
        <location evidence="1">Nucleolus</location>
    </subcellularLocation>
</comment>
<gene>
    <name evidence="6" type="ORF">CLCR_02107</name>
</gene>
<feature type="region of interest" description="Disordered" evidence="5">
    <location>
        <begin position="118"/>
        <end position="177"/>
    </location>
</feature>